<protein>
    <recommendedName>
        <fullName evidence="3">BRCT domain-containing protein</fullName>
    </recommendedName>
</protein>
<reference evidence="1 2" key="1">
    <citation type="submission" date="2024-03" db="EMBL/GenBank/DDBJ databases">
        <title>The Acrasis kona genome and developmental transcriptomes reveal deep origins of eukaryotic multicellular pathways.</title>
        <authorList>
            <person name="Sheikh S."/>
            <person name="Fu C.-J."/>
            <person name="Brown M.W."/>
            <person name="Baldauf S.L."/>
        </authorList>
    </citation>
    <scope>NUCLEOTIDE SEQUENCE [LARGE SCALE GENOMIC DNA]</scope>
    <source>
        <strain evidence="1 2">ATCC MYA-3509</strain>
    </source>
</reference>
<evidence type="ECO:0000313" key="2">
    <source>
        <dbReference type="Proteomes" id="UP001431209"/>
    </source>
</evidence>
<dbReference type="EMBL" id="JAOPGA020000090">
    <property type="protein sequence ID" value="KAL0476763.1"/>
    <property type="molecule type" value="Genomic_DNA"/>
</dbReference>
<dbReference type="Proteomes" id="UP001431209">
    <property type="component" value="Unassembled WGS sequence"/>
</dbReference>
<gene>
    <name evidence="1" type="ORF">AKO1_002785</name>
</gene>
<sequence>MERLRINFGKIYLIGNFNDKQGVMEQIGRKNMSALNGVCSKITKPRAGGAIFSVAVCMTWNKAKNNNFSNKFKVFQVVYQKNVPLVNYEWLRQVLYCDTIPETKSFEYKLEEALRDDGDSDSDTS</sequence>
<proteinExistence type="predicted"/>
<organism evidence="1 2">
    <name type="scientific">Acrasis kona</name>
    <dbReference type="NCBI Taxonomy" id="1008807"/>
    <lineage>
        <taxon>Eukaryota</taxon>
        <taxon>Discoba</taxon>
        <taxon>Heterolobosea</taxon>
        <taxon>Tetramitia</taxon>
        <taxon>Eutetramitia</taxon>
        <taxon>Acrasidae</taxon>
        <taxon>Acrasis</taxon>
    </lineage>
</organism>
<dbReference type="AlphaFoldDB" id="A0AAW2YHK4"/>
<evidence type="ECO:0008006" key="3">
    <source>
        <dbReference type="Google" id="ProtNLM"/>
    </source>
</evidence>
<comment type="caution">
    <text evidence="1">The sequence shown here is derived from an EMBL/GenBank/DDBJ whole genome shotgun (WGS) entry which is preliminary data.</text>
</comment>
<keyword evidence="2" id="KW-1185">Reference proteome</keyword>
<accession>A0AAW2YHK4</accession>
<evidence type="ECO:0000313" key="1">
    <source>
        <dbReference type="EMBL" id="KAL0476763.1"/>
    </source>
</evidence>
<name>A0AAW2YHK4_9EUKA</name>